<dbReference type="InterPro" id="IPR027417">
    <property type="entry name" value="P-loop_NTPase"/>
</dbReference>
<accession>A0A1T5BMH9</accession>
<dbReference type="GO" id="GO:0004715">
    <property type="term" value="F:non-membrane spanning protein tyrosine kinase activity"/>
    <property type="evidence" value="ECO:0007669"/>
    <property type="project" value="UniProtKB-EC"/>
</dbReference>
<evidence type="ECO:0000256" key="4">
    <source>
        <dbReference type="ARBA" id="ARBA00011903"/>
    </source>
</evidence>
<evidence type="ECO:0000256" key="1">
    <source>
        <dbReference type="ARBA" id="ARBA00004429"/>
    </source>
</evidence>
<dbReference type="InterPro" id="IPR003856">
    <property type="entry name" value="LPS_length_determ_N"/>
</dbReference>
<dbReference type="Pfam" id="PF13614">
    <property type="entry name" value="AAA_31"/>
    <property type="match status" value="1"/>
</dbReference>
<comment type="subcellular location">
    <subcellularLocation>
        <location evidence="1">Cell inner membrane</location>
        <topology evidence="1">Multi-pass membrane protein</topology>
    </subcellularLocation>
</comment>
<dbReference type="GO" id="GO:0005886">
    <property type="term" value="C:plasma membrane"/>
    <property type="evidence" value="ECO:0007669"/>
    <property type="project" value="UniProtKB-SubCell"/>
</dbReference>
<dbReference type="InterPro" id="IPR025669">
    <property type="entry name" value="AAA_dom"/>
</dbReference>
<keyword evidence="21" id="KW-1185">Reference proteome</keyword>
<keyword evidence="10" id="KW-0418">Kinase</keyword>
<comment type="catalytic activity">
    <reaction evidence="15">
        <text>L-tyrosyl-[protein] + ATP = O-phospho-L-tyrosyl-[protein] + ADP + H(+)</text>
        <dbReference type="Rhea" id="RHEA:10596"/>
        <dbReference type="Rhea" id="RHEA-COMP:10136"/>
        <dbReference type="Rhea" id="RHEA-COMP:20101"/>
        <dbReference type="ChEBI" id="CHEBI:15378"/>
        <dbReference type="ChEBI" id="CHEBI:30616"/>
        <dbReference type="ChEBI" id="CHEBI:46858"/>
        <dbReference type="ChEBI" id="CHEBI:61978"/>
        <dbReference type="ChEBI" id="CHEBI:456216"/>
        <dbReference type="EC" id="2.7.10.2"/>
    </reaction>
</comment>
<dbReference type="CDD" id="cd05387">
    <property type="entry name" value="BY-kinase"/>
    <property type="match status" value="1"/>
</dbReference>
<reference evidence="21" key="1">
    <citation type="submission" date="2017-02" db="EMBL/GenBank/DDBJ databases">
        <authorList>
            <person name="Varghese N."/>
            <person name="Submissions S."/>
        </authorList>
    </citation>
    <scope>NUCLEOTIDE SEQUENCE [LARGE SCALE GENOMIC DNA]</scope>
    <source>
        <strain evidence="21">DSM 24091</strain>
    </source>
</reference>
<evidence type="ECO:0000256" key="15">
    <source>
        <dbReference type="ARBA" id="ARBA00051245"/>
    </source>
</evidence>
<keyword evidence="7" id="KW-0808">Transferase</keyword>
<evidence type="ECO:0000256" key="14">
    <source>
        <dbReference type="ARBA" id="ARBA00023137"/>
    </source>
</evidence>
<evidence type="ECO:0000256" key="12">
    <source>
        <dbReference type="ARBA" id="ARBA00022989"/>
    </source>
</evidence>
<evidence type="ECO:0000256" key="6">
    <source>
        <dbReference type="ARBA" id="ARBA00022519"/>
    </source>
</evidence>
<evidence type="ECO:0000256" key="13">
    <source>
        <dbReference type="ARBA" id="ARBA00023136"/>
    </source>
</evidence>
<dbReference type="STRING" id="1513896.SAMN05660841_00798"/>
<evidence type="ECO:0000256" key="2">
    <source>
        <dbReference type="ARBA" id="ARBA00007316"/>
    </source>
</evidence>
<dbReference type="Proteomes" id="UP000190150">
    <property type="component" value="Unassembled WGS sequence"/>
</dbReference>
<sequence length="762" mass="86288">MFAEKNLNGPKDFAEALKRFTKNWPYFLISITIAIAFVYGFLFITPPVYKISSTLLVQDDKEGASMSNGTAFSDLNMFQTTKTVENETEIFRSRDLISKVLKDLNLETSYFQKAGFKTIELYGNTLPIKVEVQELKKGAYSRSIEITSINDNQFRLTDSNINLIANYNQPIKNKNYTIHIKKGPAFKNEYGKINIHFQDLYKLTESYSLARLNIVPVVKDANTIVISLNDNIPQRGLDILTNLIENYNINNVNNKNIIAQNTIKFIDNRLKYLINDLAGAEQDVENFKQQNQVTDLGIDAQLNATRSVEYNQLLAESVIKLGLVKSIEGYFQSNQAQGSLAPSAMGIEDPVLNVMIGKFNDLQLERNRMLRTANVENPLVLNLNDQLSSLKSNILENLKSIKSGFNIQKNNLQKNYSQFYSKSKSVPTIERGLLERSREQSVKTGLYHYLLQKREETALSLSTTVPTSQVIDRPAYNTAPIAPKAQMLYLCGLVFGCLIPAGFIYVRGFFNNKVRDARTIELTGAKLLGELSHNLDKGTNVFQTDHRSTISELFRYIRMNLSFMTNQRHKVILVTSSMKGEGKTFFSINLATTLGMLSKKVVIVEFDLRRPVLLKKLNLSSTLGITDYLDDEYISVDDIIQPSLLSDNVSVIGCSEIPKNPAEMIMSPRVDELLSELKKRFDYIILDTSPVGQVADAFSLAPYVDVSIYLVRYNYTNNYQLAILKDINDENKLKNLMVVFNDAKREKNQKYGYGGYGYAMPN</sequence>
<name>A0A1T5BMH9_9SPHI</name>
<dbReference type="InterPro" id="IPR005702">
    <property type="entry name" value="Wzc-like_C"/>
</dbReference>
<keyword evidence="13 16" id="KW-0472">Membrane</keyword>
<dbReference type="SUPFAM" id="SSF52540">
    <property type="entry name" value="P-loop containing nucleoside triphosphate hydrolases"/>
    <property type="match status" value="1"/>
</dbReference>
<dbReference type="OrthoDB" id="9794577at2"/>
<keyword evidence="11" id="KW-0067">ATP-binding</keyword>
<feature type="transmembrane region" description="Helical" evidence="16">
    <location>
        <begin position="487"/>
        <end position="506"/>
    </location>
</feature>
<feature type="transmembrane region" description="Helical" evidence="16">
    <location>
        <begin position="26"/>
        <end position="44"/>
    </location>
</feature>
<gene>
    <name evidence="20" type="ORF">SAMN05660841_00798</name>
</gene>
<proteinExistence type="inferred from homology"/>
<keyword evidence="12 16" id="KW-1133">Transmembrane helix</keyword>
<dbReference type="Gene3D" id="3.40.50.300">
    <property type="entry name" value="P-loop containing nucleotide triphosphate hydrolases"/>
    <property type="match status" value="1"/>
</dbReference>
<dbReference type="PANTHER" id="PTHR32309:SF13">
    <property type="entry name" value="FERRIC ENTEROBACTIN TRANSPORT PROTEIN FEPE"/>
    <property type="match status" value="1"/>
</dbReference>
<evidence type="ECO:0000256" key="5">
    <source>
        <dbReference type="ARBA" id="ARBA00022475"/>
    </source>
</evidence>
<keyword evidence="8 16" id="KW-0812">Transmembrane</keyword>
<dbReference type="AlphaFoldDB" id="A0A1T5BMH9"/>
<evidence type="ECO:0000256" key="7">
    <source>
        <dbReference type="ARBA" id="ARBA00022679"/>
    </source>
</evidence>
<dbReference type="Pfam" id="PF02706">
    <property type="entry name" value="Wzz"/>
    <property type="match status" value="1"/>
</dbReference>
<comment type="similarity">
    <text evidence="2">Belongs to the CpsD/CapB family.</text>
</comment>
<evidence type="ECO:0000256" key="11">
    <source>
        <dbReference type="ARBA" id="ARBA00022840"/>
    </source>
</evidence>
<evidence type="ECO:0000256" key="3">
    <source>
        <dbReference type="ARBA" id="ARBA00008883"/>
    </source>
</evidence>
<evidence type="ECO:0000256" key="16">
    <source>
        <dbReference type="SAM" id="Phobius"/>
    </source>
</evidence>
<dbReference type="EC" id="2.7.10.2" evidence="4"/>
<feature type="domain" description="AAA" evidence="18">
    <location>
        <begin position="570"/>
        <end position="696"/>
    </location>
</feature>
<evidence type="ECO:0000259" key="19">
    <source>
        <dbReference type="Pfam" id="PF13807"/>
    </source>
</evidence>
<keyword evidence="14" id="KW-0829">Tyrosine-protein kinase</keyword>
<evidence type="ECO:0000259" key="17">
    <source>
        <dbReference type="Pfam" id="PF02706"/>
    </source>
</evidence>
<dbReference type="RefSeq" id="WP_079641410.1">
    <property type="nucleotide sequence ID" value="NZ_FUZF01000002.1"/>
</dbReference>
<keyword evidence="9" id="KW-0547">Nucleotide-binding</keyword>
<evidence type="ECO:0000256" key="10">
    <source>
        <dbReference type="ARBA" id="ARBA00022777"/>
    </source>
</evidence>
<evidence type="ECO:0000259" key="18">
    <source>
        <dbReference type="Pfam" id="PF13614"/>
    </source>
</evidence>
<evidence type="ECO:0000256" key="8">
    <source>
        <dbReference type="ARBA" id="ARBA00022692"/>
    </source>
</evidence>
<dbReference type="InterPro" id="IPR032807">
    <property type="entry name" value="GNVR"/>
</dbReference>
<dbReference type="EMBL" id="FUZF01000002">
    <property type="protein sequence ID" value="SKB48299.1"/>
    <property type="molecule type" value="Genomic_DNA"/>
</dbReference>
<organism evidence="20 21">
    <name type="scientific">Sphingobacterium nematocida</name>
    <dbReference type="NCBI Taxonomy" id="1513896"/>
    <lineage>
        <taxon>Bacteria</taxon>
        <taxon>Pseudomonadati</taxon>
        <taxon>Bacteroidota</taxon>
        <taxon>Sphingobacteriia</taxon>
        <taxon>Sphingobacteriales</taxon>
        <taxon>Sphingobacteriaceae</taxon>
        <taxon>Sphingobacterium</taxon>
    </lineage>
</organism>
<dbReference type="NCBIfam" id="TIGR01007">
    <property type="entry name" value="eps_fam"/>
    <property type="match status" value="1"/>
</dbReference>
<dbReference type="PANTHER" id="PTHR32309">
    <property type="entry name" value="TYROSINE-PROTEIN KINASE"/>
    <property type="match status" value="1"/>
</dbReference>
<dbReference type="Pfam" id="PF13807">
    <property type="entry name" value="GNVR"/>
    <property type="match status" value="1"/>
</dbReference>
<feature type="domain" description="Tyrosine-protein kinase G-rich" evidence="19">
    <location>
        <begin position="430"/>
        <end position="507"/>
    </location>
</feature>
<evidence type="ECO:0000256" key="9">
    <source>
        <dbReference type="ARBA" id="ARBA00022741"/>
    </source>
</evidence>
<evidence type="ECO:0000313" key="21">
    <source>
        <dbReference type="Proteomes" id="UP000190150"/>
    </source>
</evidence>
<protein>
    <recommendedName>
        <fullName evidence="4">non-specific protein-tyrosine kinase</fullName>
        <ecNumber evidence="4">2.7.10.2</ecNumber>
    </recommendedName>
</protein>
<keyword evidence="6" id="KW-0997">Cell inner membrane</keyword>
<keyword evidence="5" id="KW-1003">Cell membrane</keyword>
<comment type="similarity">
    <text evidence="3">Belongs to the etk/wzc family.</text>
</comment>
<dbReference type="GO" id="GO:0005524">
    <property type="term" value="F:ATP binding"/>
    <property type="evidence" value="ECO:0007669"/>
    <property type="project" value="UniProtKB-KW"/>
</dbReference>
<evidence type="ECO:0000313" key="20">
    <source>
        <dbReference type="EMBL" id="SKB48299.1"/>
    </source>
</evidence>
<dbReference type="InterPro" id="IPR050445">
    <property type="entry name" value="Bact_polysacc_biosynth/exp"/>
</dbReference>
<feature type="domain" description="Polysaccharide chain length determinant N-terminal" evidence="17">
    <location>
        <begin position="12"/>
        <end position="104"/>
    </location>
</feature>